<reference evidence="10 11" key="1">
    <citation type="submission" date="2022-05" db="EMBL/GenBank/DDBJ databases">
        <authorList>
            <consortium name="Genoscope - CEA"/>
            <person name="William W."/>
        </authorList>
    </citation>
    <scope>NUCLEOTIDE SEQUENCE [LARGE SCALE GENOMIC DNA]</scope>
</reference>
<feature type="domain" description="G-protein coupled receptors family 1 profile" evidence="9">
    <location>
        <begin position="387"/>
        <end position="649"/>
    </location>
</feature>
<evidence type="ECO:0000256" key="4">
    <source>
        <dbReference type="ARBA" id="ARBA00023040"/>
    </source>
</evidence>
<feature type="transmembrane region" description="Helical" evidence="8">
    <location>
        <begin position="178"/>
        <end position="200"/>
    </location>
</feature>
<feature type="transmembrane region" description="Helical" evidence="8">
    <location>
        <begin position="89"/>
        <end position="110"/>
    </location>
</feature>
<dbReference type="CDD" id="cd00637">
    <property type="entry name" value="7tm_classA_rhodopsin-like"/>
    <property type="match status" value="2"/>
</dbReference>
<feature type="transmembrane region" description="Helical" evidence="8">
    <location>
        <begin position="52"/>
        <end position="77"/>
    </location>
</feature>
<dbReference type="Pfam" id="PF00001">
    <property type="entry name" value="7tm_1"/>
    <property type="match status" value="2"/>
</dbReference>
<feature type="transmembrane region" description="Helical" evidence="8">
    <location>
        <begin position="12"/>
        <end position="40"/>
    </location>
</feature>
<evidence type="ECO:0000256" key="5">
    <source>
        <dbReference type="ARBA" id="ARBA00023136"/>
    </source>
</evidence>
<comment type="caution">
    <text evidence="10">The sequence shown here is derived from an EMBL/GenBank/DDBJ whole genome shotgun (WGS) entry which is preliminary data.</text>
</comment>
<feature type="transmembrane region" description="Helical" evidence="8">
    <location>
        <begin position="408"/>
        <end position="432"/>
    </location>
</feature>
<feature type="transmembrane region" description="Helical" evidence="8">
    <location>
        <begin position="238"/>
        <end position="259"/>
    </location>
</feature>
<feature type="domain" description="G-protein coupled receptors family 1 profile" evidence="9">
    <location>
        <begin position="31"/>
        <end position="290"/>
    </location>
</feature>
<keyword evidence="3 8" id="KW-1133">Transmembrane helix</keyword>
<keyword evidence="11" id="KW-1185">Reference proteome</keyword>
<feature type="transmembrane region" description="Helical" evidence="8">
    <location>
        <begin position="533"/>
        <end position="556"/>
    </location>
</feature>
<evidence type="ECO:0000313" key="10">
    <source>
        <dbReference type="EMBL" id="CAH3178231.1"/>
    </source>
</evidence>
<protein>
    <recommendedName>
        <fullName evidence="9">G-protein coupled receptors family 1 profile domain-containing protein</fullName>
    </recommendedName>
</protein>
<keyword evidence="7" id="KW-0807">Transducer</keyword>
<feature type="transmembrane region" description="Helical" evidence="8">
    <location>
        <begin position="629"/>
        <end position="652"/>
    </location>
</feature>
<dbReference type="PRINTS" id="PR00237">
    <property type="entry name" value="GPCRRHODOPSN"/>
</dbReference>
<dbReference type="SUPFAM" id="SSF81321">
    <property type="entry name" value="Family A G protein-coupled receptor-like"/>
    <property type="match status" value="2"/>
</dbReference>
<evidence type="ECO:0000259" key="9">
    <source>
        <dbReference type="PROSITE" id="PS50262"/>
    </source>
</evidence>
<evidence type="ECO:0000256" key="8">
    <source>
        <dbReference type="SAM" id="Phobius"/>
    </source>
</evidence>
<dbReference type="InterPro" id="IPR050125">
    <property type="entry name" value="GPCR_opsins"/>
</dbReference>
<evidence type="ECO:0000256" key="3">
    <source>
        <dbReference type="ARBA" id="ARBA00022989"/>
    </source>
</evidence>
<name>A0ABN8RG63_9CNID</name>
<feature type="transmembrane region" description="Helical" evidence="8">
    <location>
        <begin position="452"/>
        <end position="469"/>
    </location>
</feature>
<dbReference type="EMBL" id="CALNXI010001846">
    <property type="protein sequence ID" value="CAH3178231.1"/>
    <property type="molecule type" value="Genomic_DNA"/>
</dbReference>
<evidence type="ECO:0000313" key="11">
    <source>
        <dbReference type="Proteomes" id="UP001159427"/>
    </source>
</evidence>
<dbReference type="PANTHER" id="PTHR24240">
    <property type="entry name" value="OPSIN"/>
    <property type="match status" value="1"/>
</dbReference>
<proteinExistence type="predicted"/>
<feature type="transmembrane region" description="Helical" evidence="8">
    <location>
        <begin position="489"/>
        <end position="507"/>
    </location>
</feature>
<feature type="transmembrane region" description="Helical" evidence="8">
    <location>
        <begin position="598"/>
        <end position="617"/>
    </location>
</feature>
<evidence type="ECO:0000256" key="7">
    <source>
        <dbReference type="ARBA" id="ARBA00023224"/>
    </source>
</evidence>
<dbReference type="PROSITE" id="PS50262">
    <property type="entry name" value="G_PROTEIN_RECEP_F1_2"/>
    <property type="match status" value="2"/>
</dbReference>
<gene>
    <name evidence="10" type="ORF">PEVE_00011650</name>
</gene>
<dbReference type="InterPro" id="IPR017452">
    <property type="entry name" value="GPCR_Rhodpsn_7TM"/>
</dbReference>
<evidence type="ECO:0000256" key="1">
    <source>
        <dbReference type="ARBA" id="ARBA00004141"/>
    </source>
</evidence>
<accession>A0ABN8RG63</accession>
<keyword evidence="2 8" id="KW-0812">Transmembrane</keyword>
<evidence type="ECO:0000256" key="2">
    <source>
        <dbReference type="ARBA" id="ARBA00022692"/>
    </source>
</evidence>
<comment type="subcellular location">
    <subcellularLocation>
        <location evidence="1">Membrane</location>
        <topology evidence="1">Multi-pass membrane protein</topology>
    </subcellularLocation>
</comment>
<keyword evidence="4" id="KW-0297">G-protein coupled receptor</keyword>
<dbReference type="InterPro" id="IPR000276">
    <property type="entry name" value="GPCR_Rhodpsn"/>
</dbReference>
<dbReference type="Proteomes" id="UP001159427">
    <property type="component" value="Unassembled WGS sequence"/>
</dbReference>
<keyword evidence="6" id="KW-0675">Receptor</keyword>
<keyword evidence="5 8" id="KW-0472">Membrane</keyword>
<feature type="transmembrane region" description="Helical" evidence="8">
    <location>
        <begin position="131"/>
        <end position="148"/>
    </location>
</feature>
<feature type="transmembrane region" description="Helical" evidence="8">
    <location>
        <begin position="271"/>
        <end position="291"/>
    </location>
</feature>
<sequence length="681" mass="77625">MSSLELSNRGLIIVIIEASVCLLLNIISFLGNALVCLAVYKNPKLRSTINMYIIALAVSDLLCATLEMPLASAVLILGKWDFGVPLCEIDGFVDAFVTHVTPATMGLTAFNRYMRVVKSKQYNKVFSSRKTKIWICSVWLFLASYLFVARVTGWLKFQFIPGYAVCSVAFTKSGNRNIHYCLVFIFFFALPFLAGCVSYYKVFDKIRQHKLDVAPTLQNTNQTEIARISVQEISVSRVLFYVAAGFLVCWIPMWTFIFWKRFFPNTAPRLIQLLVIFFLFLSSTINPFVYATTNRVFREEFYNLMCWWRVRKVTPDSVIGSDRRDTSKKRVTSLTLYSLRRQTFGLPPHFLSLKPSLLDDHLTTQSLTLVVLESTICLALNIGSFVGNAMLCLAVYRNPRMRSTTNLYIIALSVGDLMCAVLEMPLTFWTLAVGKWVFGNDACQLHGIVDVFSTYSPPATMALTAFNRYIRIVRADHYGKIFSPWRSKVWLFCVWFSLAGYLLIARVTNWQRYDFVVGFAACSVEHYTENRKLIHYCFVVSLYFGVSFLVAIFSYYNVFQAIRKHHLQVAARLYSESTTSTSQTLRVSVQEIKATKTIAFVTLGFTLCWIPMWGLSLTNRFSSSPVPRIIPLLVIFFVFLSTSINPIVYAATNTGFRQEFRKMVICFKPKANLSSLRIGAV</sequence>
<dbReference type="SMART" id="SM01381">
    <property type="entry name" value="7TM_GPCR_Srsx"/>
    <property type="match status" value="1"/>
</dbReference>
<organism evidence="10 11">
    <name type="scientific">Porites evermanni</name>
    <dbReference type="NCBI Taxonomy" id="104178"/>
    <lineage>
        <taxon>Eukaryota</taxon>
        <taxon>Metazoa</taxon>
        <taxon>Cnidaria</taxon>
        <taxon>Anthozoa</taxon>
        <taxon>Hexacorallia</taxon>
        <taxon>Scleractinia</taxon>
        <taxon>Fungiina</taxon>
        <taxon>Poritidae</taxon>
        <taxon>Porites</taxon>
    </lineage>
</organism>
<dbReference type="Gene3D" id="1.20.1070.10">
    <property type="entry name" value="Rhodopsin 7-helix transmembrane proteins"/>
    <property type="match status" value="2"/>
</dbReference>
<evidence type="ECO:0000256" key="6">
    <source>
        <dbReference type="ARBA" id="ARBA00023170"/>
    </source>
</evidence>